<dbReference type="GeneID" id="59295019"/>
<sequence>MVDILSESSEDDCDEAVRCGATQLDDPGVPEQLEDLSEVFLEELSNSLNTHDQIEHPIDLLPGKLPRSGPIYNISHNKLAAIRDYLDTALERK</sequence>
<name>A0A8H6FBQ7_9LECA</name>
<dbReference type="AlphaFoldDB" id="A0A8H6FBQ7"/>
<dbReference type="RefSeq" id="XP_037157900.1">
    <property type="nucleotide sequence ID" value="XM_037315215.1"/>
</dbReference>
<proteinExistence type="predicted"/>
<protein>
    <submittedName>
        <fullName evidence="1">Uncharacterized protein</fullName>
    </submittedName>
</protein>
<dbReference type="EMBL" id="JACCJC010000150">
    <property type="protein sequence ID" value="KAF6222515.1"/>
    <property type="molecule type" value="Genomic_DNA"/>
</dbReference>
<comment type="caution">
    <text evidence="1">The sequence shown here is derived from an EMBL/GenBank/DDBJ whole genome shotgun (WGS) entry which is preliminary data.</text>
</comment>
<organism evidence="1 2">
    <name type="scientific">Letharia columbiana</name>
    <dbReference type="NCBI Taxonomy" id="112416"/>
    <lineage>
        <taxon>Eukaryota</taxon>
        <taxon>Fungi</taxon>
        <taxon>Dikarya</taxon>
        <taxon>Ascomycota</taxon>
        <taxon>Pezizomycotina</taxon>
        <taxon>Lecanoromycetes</taxon>
        <taxon>OSLEUM clade</taxon>
        <taxon>Lecanoromycetidae</taxon>
        <taxon>Lecanorales</taxon>
        <taxon>Lecanorineae</taxon>
        <taxon>Parmeliaceae</taxon>
        <taxon>Letharia</taxon>
    </lineage>
</organism>
<accession>A0A8H6FBQ7</accession>
<keyword evidence="2" id="KW-1185">Reference proteome</keyword>
<dbReference type="Proteomes" id="UP000578531">
    <property type="component" value="Unassembled WGS sequence"/>
</dbReference>
<evidence type="ECO:0000313" key="1">
    <source>
        <dbReference type="EMBL" id="KAF6222515.1"/>
    </source>
</evidence>
<reference evidence="1 2" key="1">
    <citation type="journal article" date="2020" name="Genomics">
        <title>Complete, high-quality genomes from long-read metagenomic sequencing of two wolf lichen thalli reveals enigmatic genome architecture.</title>
        <authorList>
            <person name="McKenzie S.K."/>
            <person name="Walston R.F."/>
            <person name="Allen J.L."/>
        </authorList>
    </citation>
    <scope>NUCLEOTIDE SEQUENCE [LARGE SCALE GENOMIC DNA]</scope>
    <source>
        <strain evidence="1">WasteWater2</strain>
    </source>
</reference>
<evidence type="ECO:0000313" key="2">
    <source>
        <dbReference type="Proteomes" id="UP000578531"/>
    </source>
</evidence>
<gene>
    <name evidence="1" type="ORF">HO173_013395</name>
</gene>
<dbReference type="OrthoDB" id="8052860at2759"/>